<dbReference type="GO" id="GO:0000976">
    <property type="term" value="F:transcription cis-regulatory region binding"/>
    <property type="evidence" value="ECO:0007669"/>
    <property type="project" value="TreeGrafter"/>
</dbReference>
<evidence type="ECO:0000256" key="1">
    <source>
        <dbReference type="PROSITE-ProRule" id="PRU00042"/>
    </source>
</evidence>
<dbReference type="PANTHER" id="PTHR46353">
    <property type="entry name" value="ZINC FINGER PROTEIN 5"/>
    <property type="match status" value="1"/>
</dbReference>
<dbReference type="PANTHER" id="PTHR46353:SF23">
    <property type="entry name" value="C2H2 ZINC FINGER-CONTAINING PROTEIN-RELATED"/>
    <property type="match status" value="1"/>
</dbReference>
<feature type="domain" description="C2H2-type" evidence="2">
    <location>
        <begin position="54"/>
        <end position="81"/>
    </location>
</feature>
<dbReference type="Gene3D" id="3.30.160.60">
    <property type="entry name" value="Classic Zinc Finger"/>
    <property type="match status" value="1"/>
</dbReference>
<name>A0AAD8P8R9_TARER</name>
<keyword evidence="1" id="KW-0479">Metal-binding</keyword>
<protein>
    <recommendedName>
        <fullName evidence="2">C2H2-type domain-containing protein</fullName>
    </recommendedName>
</protein>
<sequence>MGERSSSSAAAARVKTLSDSKASSSSVMKLFGVTVNGGISPATHQAEGDNKIRFECQYCKRKFTNSQALGGHQNSHKKERKRLKKVQFMNNHHRRFTTPVMAMQHAARSLQFQHPVLMDDQYNVCPQSPAPHHVLPGVPLSRFCIGRSPELSSTVGTSSSRLIDEAGDVNGNGVDVDLHL</sequence>
<dbReference type="GO" id="GO:0005634">
    <property type="term" value="C:nucleus"/>
    <property type="evidence" value="ECO:0007669"/>
    <property type="project" value="TreeGrafter"/>
</dbReference>
<comment type="caution">
    <text evidence="3">The sequence shown here is derived from an EMBL/GenBank/DDBJ whole genome shotgun (WGS) entry which is preliminary data.</text>
</comment>
<dbReference type="InterPro" id="IPR044299">
    <property type="entry name" value="GIS3/ZFP5/ZFP6"/>
</dbReference>
<dbReference type="AlphaFoldDB" id="A0AAD8P8R9"/>
<keyword evidence="4" id="KW-1185">Reference proteome</keyword>
<keyword evidence="1" id="KW-0863">Zinc-finger</keyword>
<keyword evidence="1" id="KW-0862">Zinc</keyword>
<dbReference type="GO" id="GO:0010090">
    <property type="term" value="P:trichome morphogenesis"/>
    <property type="evidence" value="ECO:0007669"/>
    <property type="project" value="InterPro"/>
</dbReference>
<dbReference type="Pfam" id="PF13912">
    <property type="entry name" value="zf-C2H2_6"/>
    <property type="match status" value="1"/>
</dbReference>
<dbReference type="EMBL" id="JAUHHV010000001">
    <property type="protein sequence ID" value="KAK1436352.1"/>
    <property type="molecule type" value="Genomic_DNA"/>
</dbReference>
<dbReference type="GO" id="GO:0003700">
    <property type="term" value="F:DNA-binding transcription factor activity"/>
    <property type="evidence" value="ECO:0007669"/>
    <property type="project" value="TreeGrafter"/>
</dbReference>
<dbReference type="InterPro" id="IPR036236">
    <property type="entry name" value="Znf_C2H2_sf"/>
</dbReference>
<reference evidence="3" key="1">
    <citation type="journal article" date="2023" name="bioRxiv">
        <title>Improved chromosome-level genome assembly for marigold (Tagetes erecta).</title>
        <authorList>
            <person name="Jiang F."/>
            <person name="Yuan L."/>
            <person name="Wang S."/>
            <person name="Wang H."/>
            <person name="Xu D."/>
            <person name="Wang A."/>
            <person name="Fan W."/>
        </authorList>
    </citation>
    <scope>NUCLEOTIDE SEQUENCE</scope>
    <source>
        <strain evidence="3">WSJ</strain>
        <tissue evidence="3">Leaf</tissue>
    </source>
</reference>
<organism evidence="3 4">
    <name type="scientific">Tagetes erecta</name>
    <name type="common">African marigold</name>
    <dbReference type="NCBI Taxonomy" id="13708"/>
    <lineage>
        <taxon>Eukaryota</taxon>
        <taxon>Viridiplantae</taxon>
        <taxon>Streptophyta</taxon>
        <taxon>Embryophyta</taxon>
        <taxon>Tracheophyta</taxon>
        <taxon>Spermatophyta</taxon>
        <taxon>Magnoliopsida</taxon>
        <taxon>eudicotyledons</taxon>
        <taxon>Gunneridae</taxon>
        <taxon>Pentapetalae</taxon>
        <taxon>asterids</taxon>
        <taxon>campanulids</taxon>
        <taxon>Asterales</taxon>
        <taxon>Asteraceae</taxon>
        <taxon>Asteroideae</taxon>
        <taxon>Heliantheae alliance</taxon>
        <taxon>Tageteae</taxon>
        <taxon>Tagetes</taxon>
    </lineage>
</organism>
<evidence type="ECO:0000259" key="2">
    <source>
        <dbReference type="PROSITE" id="PS50157"/>
    </source>
</evidence>
<dbReference type="GO" id="GO:0009740">
    <property type="term" value="P:gibberellic acid mediated signaling pathway"/>
    <property type="evidence" value="ECO:0007669"/>
    <property type="project" value="TreeGrafter"/>
</dbReference>
<evidence type="ECO:0000313" key="4">
    <source>
        <dbReference type="Proteomes" id="UP001229421"/>
    </source>
</evidence>
<dbReference type="PROSITE" id="PS50157">
    <property type="entry name" value="ZINC_FINGER_C2H2_2"/>
    <property type="match status" value="1"/>
</dbReference>
<dbReference type="GO" id="GO:0008270">
    <property type="term" value="F:zinc ion binding"/>
    <property type="evidence" value="ECO:0007669"/>
    <property type="project" value="UniProtKB-KW"/>
</dbReference>
<dbReference type="SUPFAM" id="SSF57667">
    <property type="entry name" value="beta-beta-alpha zinc fingers"/>
    <property type="match status" value="1"/>
</dbReference>
<dbReference type="Proteomes" id="UP001229421">
    <property type="component" value="Unassembled WGS sequence"/>
</dbReference>
<accession>A0AAD8P8R9</accession>
<proteinExistence type="predicted"/>
<dbReference type="InterPro" id="IPR013087">
    <property type="entry name" value="Znf_C2H2_type"/>
</dbReference>
<dbReference type="PROSITE" id="PS00028">
    <property type="entry name" value="ZINC_FINGER_C2H2_1"/>
    <property type="match status" value="1"/>
</dbReference>
<gene>
    <name evidence="3" type="ORF">QVD17_02131</name>
</gene>
<evidence type="ECO:0000313" key="3">
    <source>
        <dbReference type="EMBL" id="KAK1436352.1"/>
    </source>
</evidence>
<dbReference type="GO" id="GO:0009736">
    <property type="term" value="P:cytokinin-activated signaling pathway"/>
    <property type="evidence" value="ECO:0007669"/>
    <property type="project" value="TreeGrafter"/>
</dbReference>